<dbReference type="STRING" id="197479.BFW38_12880"/>
<reference evidence="8 9" key="1">
    <citation type="submission" date="2016-08" db="EMBL/GenBank/DDBJ databases">
        <authorList>
            <person name="Seilhamer J.J."/>
        </authorList>
    </citation>
    <scope>NUCLEOTIDE SEQUENCE [LARGE SCALE GENOMIC DNA]</scope>
    <source>
        <strain evidence="8 9">PH27A</strain>
    </source>
</reference>
<dbReference type="PANTHER" id="PTHR30086">
    <property type="entry name" value="ARGININE EXPORTER PROTEIN ARGO"/>
    <property type="match status" value="1"/>
</dbReference>
<name>A0A1E2VBI4_9GAMM</name>
<evidence type="ECO:0000256" key="4">
    <source>
        <dbReference type="ARBA" id="ARBA00022692"/>
    </source>
</evidence>
<protein>
    <submittedName>
        <fullName evidence="8">Amino acid transporter</fullName>
    </submittedName>
</protein>
<feature type="transmembrane region" description="Helical" evidence="7">
    <location>
        <begin position="6"/>
        <end position="28"/>
    </location>
</feature>
<comment type="similarity">
    <text evidence="2">Belongs to the Rht family.</text>
</comment>
<evidence type="ECO:0000313" key="8">
    <source>
        <dbReference type="EMBL" id="ODC04293.1"/>
    </source>
</evidence>
<comment type="caution">
    <text evidence="8">The sequence shown here is derived from an EMBL/GenBank/DDBJ whole genome shotgun (WGS) entry which is preliminary data.</text>
</comment>
<evidence type="ECO:0000256" key="2">
    <source>
        <dbReference type="ARBA" id="ARBA00007928"/>
    </source>
</evidence>
<feature type="transmembrane region" description="Helical" evidence="7">
    <location>
        <begin position="153"/>
        <end position="178"/>
    </location>
</feature>
<evidence type="ECO:0000256" key="7">
    <source>
        <dbReference type="SAM" id="Phobius"/>
    </source>
</evidence>
<keyword evidence="4 7" id="KW-0812">Transmembrane</keyword>
<dbReference type="EMBL" id="MDTQ01000001">
    <property type="protein sequence ID" value="ODC04293.1"/>
    <property type="molecule type" value="Genomic_DNA"/>
</dbReference>
<keyword evidence="3" id="KW-1003">Cell membrane</keyword>
<dbReference type="RefSeq" id="WP_068999275.1">
    <property type="nucleotide sequence ID" value="NZ_MDTQ01000001.1"/>
</dbReference>
<organism evidence="8 9">
    <name type="scientific">Terasakiispira papahanaumokuakeensis</name>
    <dbReference type="NCBI Taxonomy" id="197479"/>
    <lineage>
        <taxon>Bacteria</taxon>
        <taxon>Pseudomonadati</taxon>
        <taxon>Pseudomonadota</taxon>
        <taxon>Gammaproteobacteria</taxon>
        <taxon>Oceanospirillales</taxon>
        <taxon>Terasakiispira</taxon>
    </lineage>
</organism>
<evidence type="ECO:0000256" key="6">
    <source>
        <dbReference type="ARBA" id="ARBA00023136"/>
    </source>
</evidence>
<dbReference type="Proteomes" id="UP000094291">
    <property type="component" value="Unassembled WGS sequence"/>
</dbReference>
<feature type="transmembrane region" description="Helical" evidence="7">
    <location>
        <begin position="70"/>
        <end position="88"/>
    </location>
</feature>
<dbReference type="Pfam" id="PF01810">
    <property type="entry name" value="LysE"/>
    <property type="match status" value="1"/>
</dbReference>
<proteinExistence type="inferred from homology"/>
<dbReference type="AlphaFoldDB" id="A0A1E2VBI4"/>
<dbReference type="OrthoDB" id="9804822at2"/>
<keyword evidence="6 7" id="KW-0472">Membrane</keyword>
<evidence type="ECO:0000313" key="9">
    <source>
        <dbReference type="Proteomes" id="UP000094291"/>
    </source>
</evidence>
<gene>
    <name evidence="8" type="ORF">BFW38_12880</name>
</gene>
<comment type="subcellular location">
    <subcellularLocation>
        <location evidence="1">Cell membrane</location>
        <topology evidence="1">Multi-pass membrane protein</topology>
    </subcellularLocation>
</comment>
<keyword evidence="5 7" id="KW-1133">Transmembrane helix</keyword>
<dbReference type="GO" id="GO:0005886">
    <property type="term" value="C:plasma membrane"/>
    <property type="evidence" value="ECO:0007669"/>
    <property type="project" value="UniProtKB-SubCell"/>
</dbReference>
<evidence type="ECO:0000256" key="3">
    <source>
        <dbReference type="ARBA" id="ARBA00022475"/>
    </source>
</evidence>
<dbReference type="InterPro" id="IPR001123">
    <property type="entry name" value="LeuE-type"/>
</dbReference>
<dbReference type="PANTHER" id="PTHR30086:SF14">
    <property type="entry name" value="HOMOSERINE_HOMOSERINE LACTONE EFFLUX PROTEIN"/>
    <property type="match status" value="1"/>
</dbReference>
<evidence type="ECO:0000256" key="1">
    <source>
        <dbReference type="ARBA" id="ARBA00004651"/>
    </source>
</evidence>
<dbReference type="PIRSF" id="PIRSF006324">
    <property type="entry name" value="LeuE"/>
    <property type="match status" value="1"/>
</dbReference>
<feature type="transmembrane region" description="Helical" evidence="7">
    <location>
        <begin position="40"/>
        <end position="64"/>
    </location>
</feature>
<sequence length="211" mass="23114">MELVTWLTYLGVITALIAFPGPVALLCASHGLKHGHRRTLSTVIGGALAALIMMTCSALGLGAILATSEMAFLILKFVGGAYLIWLGIQSWRAPAETPQWTPSEEQAELQPLSSWSLFKTGFTVGISNPKDLLFFAALFPGFIVMDQPQLPQFAILAITWLVIDTTLMSLYSVLGAQASRWFRHAHHVRWFNRITGSLFITAGSALLRTNR</sequence>
<keyword evidence="9" id="KW-1185">Reference proteome</keyword>
<evidence type="ECO:0000256" key="5">
    <source>
        <dbReference type="ARBA" id="ARBA00022989"/>
    </source>
</evidence>
<dbReference type="GO" id="GO:0042970">
    <property type="term" value="F:homoserine transmembrane transporter activity"/>
    <property type="evidence" value="ECO:0007669"/>
    <property type="project" value="TreeGrafter"/>
</dbReference>
<accession>A0A1E2VBI4</accession>